<dbReference type="OrthoDB" id="5034579at2759"/>
<evidence type="ECO:0000259" key="6">
    <source>
        <dbReference type="Pfam" id="PF02784"/>
    </source>
</evidence>
<keyword evidence="8" id="KW-1185">Reference proteome</keyword>
<keyword evidence="3" id="KW-0663">Pyridoxal phosphate</keyword>
<keyword evidence="4" id="KW-0456">Lyase</keyword>
<dbReference type="Proteomes" id="UP000689195">
    <property type="component" value="Unassembled WGS sequence"/>
</dbReference>
<gene>
    <name evidence="7" type="ORF">PPENT_87.1.T0620251</name>
</gene>
<proteinExistence type="inferred from homology"/>
<dbReference type="AlphaFoldDB" id="A0A8S1VEI4"/>
<dbReference type="HAMAP" id="MF_02120">
    <property type="entry name" value="LysA"/>
    <property type="match status" value="1"/>
</dbReference>
<dbReference type="PROSITE" id="PS00878">
    <property type="entry name" value="ODR_DC_2_1"/>
    <property type="match status" value="1"/>
</dbReference>
<dbReference type="Pfam" id="PF00278">
    <property type="entry name" value="Orn_DAP_Arg_deC"/>
    <property type="match status" value="1"/>
</dbReference>
<name>A0A8S1VEI4_9CILI</name>
<protein>
    <recommendedName>
        <fullName evidence="9">Diaminopimelate decarboxylase</fullName>
    </recommendedName>
</protein>
<dbReference type="PANTHER" id="PTHR43727:SF2">
    <property type="entry name" value="GROUP IV DECARBOXYLASE"/>
    <property type="match status" value="1"/>
</dbReference>
<comment type="cofactor">
    <cofactor evidence="1">
        <name>pyridoxal 5'-phosphate</name>
        <dbReference type="ChEBI" id="CHEBI:597326"/>
    </cofactor>
</comment>
<organism evidence="7 8">
    <name type="scientific">Paramecium pentaurelia</name>
    <dbReference type="NCBI Taxonomy" id="43138"/>
    <lineage>
        <taxon>Eukaryota</taxon>
        <taxon>Sar</taxon>
        <taxon>Alveolata</taxon>
        <taxon>Ciliophora</taxon>
        <taxon>Intramacronucleata</taxon>
        <taxon>Oligohymenophorea</taxon>
        <taxon>Peniculida</taxon>
        <taxon>Parameciidae</taxon>
        <taxon>Paramecium</taxon>
    </lineage>
</organism>
<accession>A0A8S1VEI4</accession>
<dbReference type="CDD" id="cd06828">
    <property type="entry name" value="PLPDE_III_DapDC"/>
    <property type="match status" value="1"/>
</dbReference>
<evidence type="ECO:0000256" key="2">
    <source>
        <dbReference type="ARBA" id="ARBA00022793"/>
    </source>
</evidence>
<dbReference type="InterPro" id="IPR022643">
    <property type="entry name" value="De-COase2_C"/>
</dbReference>
<dbReference type="FunFam" id="3.20.20.10:FF:000003">
    <property type="entry name" value="Diaminopimelate decarboxylase"/>
    <property type="match status" value="1"/>
</dbReference>
<dbReference type="InterPro" id="IPR002986">
    <property type="entry name" value="DAP_deCOOHase_LysA"/>
</dbReference>
<dbReference type="Pfam" id="PF02784">
    <property type="entry name" value="Orn_Arg_deC_N"/>
    <property type="match status" value="1"/>
</dbReference>
<dbReference type="InterPro" id="IPR022653">
    <property type="entry name" value="De-COase2_pyr-phos_BS"/>
</dbReference>
<dbReference type="EMBL" id="CAJJDO010000062">
    <property type="protein sequence ID" value="CAD8175257.1"/>
    <property type="molecule type" value="Genomic_DNA"/>
</dbReference>
<dbReference type="PANTHER" id="PTHR43727">
    <property type="entry name" value="DIAMINOPIMELATE DECARBOXYLASE"/>
    <property type="match status" value="1"/>
</dbReference>
<dbReference type="NCBIfam" id="TIGR01048">
    <property type="entry name" value="lysA"/>
    <property type="match status" value="1"/>
</dbReference>
<feature type="domain" description="Orn/DAP/Arg decarboxylase 2 N-terminal" evidence="6">
    <location>
        <begin position="31"/>
        <end position="275"/>
    </location>
</feature>
<dbReference type="GO" id="GO:0008836">
    <property type="term" value="F:diaminopimelate decarboxylase activity"/>
    <property type="evidence" value="ECO:0007669"/>
    <property type="project" value="InterPro"/>
</dbReference>
<evidence type="ECO:0000259" key="5">
    <source>
        <dbReference type="Pfam" id="PF00278"/>
    </source>
</evidence>
<evidence type="ECO:0008006" key="9">
    <source>
        <dbReference type="Google" id="ProtNLM"/>
    </source>
</evidence>
<dbReference type="GO" id="GO:0009089">
    <property type="term" value="P:lysine biosynthetic process via diaminopimelate"/>
    <property type="evidence" value="ECO:0007669"/>
    <property type="project" value="InterPro"/>
</dbReference>
<dbReference type="InterPro" id="IPR022644">
    <property type="entry name" value="De-COase2_N"/>
</dbReference>
<evidence type="ECO:0000256" key="1">
    <source>
        <dbReference type="ARBA" id="ARBA00001933"/>
    </source>
</evidence>
<comment type="caution">
    <text evidence="7">The sequence shown here is derived from an EMBL/GenBank/DDBJ whole genome shotgun (WGS) entry which is preliminary data.</text>
</comment>
<evidence type="ECO:0000313" key="8">
    <source>
        <dbReference type="Proteomes" id="UP000689195"/>
    </source>
</evidence>
<evidence type="ECO:0000313" key="7">
    <source>
        <dbReference type="EMBL" id="CAD8175257.1"/>
    </source>
</evidence>
<evidence type="ECO:0000256" key="4">
    <source>
        <dbReference type="ARBA" id="ARBA00023239"/>
    </source>
</evidence>
<reference evidence="7" key="1">
    <citation type="submission" date="2021-01" db="EMBL/GenBank/DDBJ databases">
        <authorList>
            <consortium name="Genoscope - CEA"/>
            <person name="William W."/>
        </authorList>
    </citation>
    <scope>NUCLEOTIDE SEQUENCE</scope>
</reference>
<keyword evidence="2" id="KW-0210">Decarboxylase</keyword>
<evidence type="ECO:0000256" key="3">
    <source>
        <dbReference type="ARBA" id="ARBA00022898"/>
    </source>
</evidence>
<feature type="domain" description="Orn/DAP/Arg decarboxylase 2 C-terminal" evidence="5">
    <location>
        <begin position="24"/>
        <end position="363"/>
    </location>
</feature>
<sequence>MDSNFTIQNLTSKALVQQFGSPLYVYDEEIIKRQCQTITAALQNSFDQGAKVLYACKANSNPNILKIMRLNGIHGIDAVSPNEIEVALQAGFLNNQITYTANYMTKEEINYAIQKGVILNVGEIDTLKKLIEYKAEVIIRLNLDIGIGHHNHVNTGGNDSKFGINLMWKEQLIEIQKQGVKIIGLHQHMGSKIMKKDHDFYLLGIEKLFQAATQELDLPYLKYIDIGGGFGVKYQEYEEISDLNILFSEIKKLYDKYFINVKPMLFIEPGRYLIAESGYLLCTVQAINTNKQKTFVGTDSGMHHLIRPALYQSYHAIINSEEKQIEPKLVTVCGNICESGDLLGIDRNLKVEVNDVLVVQNGGAYGFSMSSNYNLRERPAEILIRDGQPYIIRKRETLDYLLANIVIL</sequence>